<keyword evidence="8" id="KW-0067">ATP-binding</keyword>
<feature type="compositionally biased region" description="Basic and acidic residues" evidence="11">
    <location>
        <begin position="80"/>
        <end position="91"/>
    </location>
</feature>
<evidence type="ECO:0000256" key="5">
    <source>
        <dbReference type="ARBA" id="ARBA00022679"/>
    </source>
</evidence>
<dbReference type="Proteomes" id="UP001408356">
    <property type="component" value="Unassembled WGS sequence"/>
</dbReference>
<sequence>MAARGSSQSKSSRAPLVDATDQIINGLTRHGKKPSRSESINGHPRRSNAASSSSQQGGACSPSRVIAIKNAPAPAGTRASARDKDERDAGKRVSQISTSSGASSGKRKTHIGPWQLGRTLGKGSAGRVRLARHHLTQEQVAVKILPKHGQHITQAGSLAAIDDWDQRQPEFVSEKRMPLSIEREVAILKLIDHPNIMKLYDIWENRSEIYLVLEFVERGDLFEYINRKGRIPEPETIYYFRQIISALDYCHSFNICHRDLKPENILLTSTGQVKIADFGMAAIQQSPSHRLRTACGSPHYAAPELVDRQSNGYSGAMVDVWSVGVILYACLCACLPFDDPDMGKLLLKARKAIYPEPKHLSPGCRNLIRKMLKPNPAERITLSQIWQHDLIVSYNHIDDLNGKRHDDNLDDIRKYGRSTRLAPQDIDMQTLRQLQSMWHMFTEKQLASKLINDEPNDQKLFYWLLFNYREKRLENYVGDLTYSPSDYHHLRPANWTKKYTTLEFPARYGRTPSRFTVISNVATEDTAMETATDAGTIQSYDPYKSSRIMDGPVASHAKITVHHNGSIAKSSTRASTLQRMRSASTRSNSTYSRRGGRGHHLTATAAMRGSRRSLTSIKSAGSTPHKRSASRPRRGIDFQHSRVKPSGHSSSGVKRGPASIAGDDSTYDRERNITESSSRQPRMYSGRNASRAETQSMIVSGFKNGQIYWNDELRQFSHSIAKDCDEAFNSSLLSPDSSIERDTTALNSSLMDSSHDTKSPSISVTTPTRSPTPTGPTAREARRETNKWETRPLPLAPRPTDSVLHEIMMAKERTTQRGSMVDESPGHLGRMISHLDKLASSTELNVDENRRTVSAPIYSQYSTQWGKDAIPLPPISEGHRESSGRDTNKQRVVSAPTGETPIAQSTPKFGLERDGLNYLARQENTIRMVTSPSGQQSPVRAPAPLNIRKKKSASLTAYPQPRKEVNLRQQYVFDEIKESIPEEPSVPSSDIRPGPTRKKSSWFKRTSKEKNGVLGSVGSFSVGRSDSVPRTNSTASTALAVPPAKKRSFNFAFWRNARPHDDMKLSVADVDFDDSPSPEPVRMFSHPARPPHNGEWKEKVAQRNIEPQQNWLARLFRVKPATEHLCFTISRHRTRQEIAILLKEWRQYGIRDVQVDKDRNIVFGRVGPKNYLDMKEVSFAAEIMTVIEHSKRSQLSIVRFTQERGAASSFHKVVETMHAVFSVRNLLVVDKHKTKMMIKTLNSR</sequence>
<dbReference type="Gene3D" id="3.30.310.220">
    <property type="entry name" value="Fungal kinase associated-1 domain"/>
    <property type="match status" value="1"/>
</dbReference>
<feature type="compositionally biased region" description="Basic and acidic residues" evidence="11">
    <location>
        <begin position="877"/>
        <end position="889"/>
    </location>
</feature>
<comment type="caution">
    <text evidence="13">The sequence shown here is derived from an EMBL/GenBank/DDBJ whole genome shotgun (WGS) entry which is preliminary data.</text>
</comment>
<dbReference type="SUPFAM" id="SSF56112">
    <property type="entry name" value="Protein kinase-like (PK-like)"/>
    <property type="match status" value="1"/>
</dbReference>
<gene>
    <name evidence="13" type="ORF">SUNI508_04042</name>
</gene>
<feature type="region of interest" description="Disordered" evidence="11">
    <location>
        <begin position="978"/>
        <end position="1039"/>
    </location>
</feature>
<feature type="region of interest" description="Disordered" evidence="11">
    <location>
        <begin position="1"/>
        <end position="120"/>
    </location>
</feature>
<feature type="region of interest" description="Disordered" evidence="11">
    <location>
        <begin position="874"/>
        <end position="909"/>
    </location>
</feature>
<dbReference type="InterPro" id="IPR000719">
    <property type="entry name" value="Prot_kinase_dom"/>
</dbReference>
<evidence type="ECO:0000256" key="8">
    <source>
        <dbReference type="ARBA" id="ARBA00022840"/>
    </source>
</evidence>
<feature type="compositionally biased region" description="Low complexity" evidence="11">
    <location>
        <begin position="1012"/>
        <end position="1028"/>
    </location>
</feature>
<feature type="compositionally biased region" description="Low complexity" evidence="11">
    <location>
        <begin position="94"/>
        <end position="104"/>
    </location>
</feature>
<feature type="compositionally biased region" description="Low complexity" evidence="11">
    <location>
        <begin position="982"/>
        <end position="991"/>
    </location>
</feature>
<keyword evidence="14" id="KW-1185">Reference proteome</keyword>
<evidence type="ECO:0000256" key="9">
    <source>
        <dbReference type="ARBA" id="ARBA00047899"/>
    </source>
</evidence>
<comment type="similarity">
    <text evidence="1">Belongs to the protein kinase superfamily. CAMK Ser/Thr protein kinase family. NIM1 subfamily.</text>
</comment>
<keyword evidence="6" id="KW-0547">Nucleotide-binding</keyword>
<evidence type="ECO:0000256" key="11">
    <source>
        <dbReference type="SAM" id="MobiDB-lite"/>
    </source>
</evidence>
<dbReference type="Gene3D" id="1.10.510.10">
    <property type="entry name" value="Transferase(Phosphotransferase) domain 1"/>
    <property type="match status" value="1"/>
</dbReference>
<comment type="catalytic activity">
    <reaction evidence="9">
        <text>L-threonyl-[protein] + ATP = O-phospho-L-threonyl-[protein] + ADP + H(+)</text>
        <dbReference type="Rhea" id="RHEA:46608"/>
        <dbReference type="Rhea" id="RHEA-COMP:11060"/>
        <dbReference type="Rhea" id="RHEA-COMP:11605"/>
        <dbReference type="ChEBI" id="CHEBI:15378"/>
        <dbReference type="ChEBI" id="CHEBI:30013"/>
        <dbReference type="ChEBI" id="CHEBI:30616"/>
        <dbReference type="ChEBI" id="CHEBI:61977"/>
        <dbReference type="ChEBI" id="CHEBI:456216"/>
        <dbReference type="EC" id="2.7.11.1"/>
    </reaction>
</comment>
<dbReference type="SMART" id="SM00220">
    <property type="entry name" value="S_TKc"/>
    <property type="match status" value="1"/>
</dbReference>
<reference evidence="13 14" key="1">
    <citation type="journal article" date="2024" name="J. Plant Pathol.">
        <title>Sequence and assembly of the genome of Seiridium unicorne, isolate CBS 538.82, causal agent of cypress canker disease.</title>
        <authorList>
            <person name="Scali E."/>
            <person name="Rocca G.D."/>
            <person name="Danti R."/>
            <person name="Garbelotto M."/>
            <person name="Barberini S."/>
            <person name="Baroncelli R."/>
            <person name="Emiliani G."/>
        </authorList>
    </citation>
    <scope>NUCLEOTIDE SEQUENCE [LARGE SCALE GENOMIC DNA]</scope>
    <source>
        <strain evidence="13 14">BM-138-508</strain>
    </source>
</reference>
<feature type="region of interest" description="Disordered" evidence="11">
    <location>
        <begin position="565"/>
        <end position="691"/>
    </location>
</feature>
<keyword evidence="4" id="KW-0597">Phosphoprotein</keyword>
<feature type="compositionally biased region" description="Basic residues" evidence="11">
    <location>
        <begin position="624"/>
        <end position="633"/>
    </location>
</feature>
<proteinExistence type="inferred from homology"/>
<feature type="region of interest" description="Disordered" evidence="11">
    <location>
        <begin position="748"/>
        <end position="799"/>
    </location>
</feature>
<keyword evidence="3" id="KW-0723">Serine/threonine-protein kinase</keyword>
<evidence type="ECO:0000313" key="14">
    <source>
        <dbReference type="Proteomes" id="UP001408356"/>
    </source>
</evidence>
<name>A0ABR2V9V9_9PEZI</name>
<accession>A0ABR2V9V9</accession>
<evidence type="ECO:0000256" key="6">
    <source>
        <dbReference type="ARBA" id="ARBA00022741"/>
    </source>
</evidence>
<dbReference type="PROSITE" id="PS50011">
    <property type="entry name" value="PROTEIN_KINASE_DOM"/>
    <property type="match status" value="1"/>
</dbReference>
<dbReference type="PANTHER" id="PTHR24346:SF110">
    <property type="entry name" value="NON-SPECIFIC SERINE_THREONINE PROTEIN KINASE"/>
    <property type="match status" value="1"/>
</dbReference>
<evidence type="ECO:0000256" key="1">
    <source>
        <dbReference type="ARBA" id="ARBA00010791"/>
    </source>
</evidence>
<keyword evidence="5" id="KW-0808">Transferase</keyword>
<evidence type="ECO:0000259" key="12">
    <source>
        <dbReference type="PROSITE" id="PS50011"/>
    </source>
</evidence>
<dbReference type="InterPro" id="IPR008271">
    <property type="entry name" value="Ser/Thr_kinase_AS"/>
</dbReference>
<comment type="catalytic activity">
    <reaction evidence="10">
        <text>L-seryl-[protein] + ATP = O-phospho-L-seryl-[protein] + ADP + H(+)</text>
        <dbReference type="Rhea" id="RHEA:17989"/>
        <dbReference type="Rhea" id="RHEA-COMP:9863"/>
        <dbReference type="Rhea" id="RHEA-COMP:11604"/>
        <dbReference type="ChEBI" id="CHEBI:15378"/>
        <dbReference type="ChEBI" id="CHEBI:29999"/>
        <dbReference type="ChEBI" id="CHEBI:30616"/>
        <dbReference type="ChEBI" id="CHEBI:83421"/>
        <dbReference type="ChEBI" id="CHEBI:456216"/>
        <dbReference type="EC" id="2.7.11.1"/>
    </reaction>
</comment>
<feature type="compositionally biased region" description="Basic residues" evidence="11">
    <location>
        <begin position="995"/>
        <end position="1005"/>
    </location>
</feature>
<organism evidence="13 14">
    <name type="scientific">Seiridium unicorne</name>
    <dbReference type="NCBI Taxonomy" id="138068"/>
    <lineage>
        <taxon>Eukaryota</taxon>
        <taxon>Fungi</taxon>
        <taxon>Dikarya</taxon>
        <taxon>Ascomycota</taxon>
        <taxon>Pezizomycotina</taxon>
        <taxon>Sordariomycetes</taxon>
        <taxon>Xylariomycetidae</taxon>
        <taxon>Amphisphaeriales</taxon>
        <taxon>Sporocadaceae</taxon>
        <taxon>Seiridium</taxon>
    </lineage>
</organism>
<dbReference type="InterPro" id="IPR011009">
    <property type="entry name" value="Kinase-like_dom_sf"/>
</dbReference>
<evidence type="ECO:0000256" key="7">
    <source>
        <dbReference type="ARBA" id="ARBA00022777"/>
    </source>
</evidence>
<feature type="domain" description="Protein kinase" evidence="12">
    <location>
        <begin position="114"/>
        <end position="391"/>
    </location>
</feature>
<evidence type="ECO:0000313" key="13">
    <source>
        <dbReference type="EMBL" id="KAK9423561.1"/>
    </source>
</evidence>
<feature type="compositionally biased region" description="Low complexity" evidence="11">
    <location>
        <begin position="759"/>
        <end position="777"/>
    </location>
</feature>
<dbReference type="EC" id="2.7.11.1" evidence="2"/>
<dbReference type="InterPro" id="IPR043024">
    <property type="entry name" value="KA1_sf_fungal"/>
</dbReference>
<feature type="compositionally biased region" description="Polar residues" evidence="11">
    <location>
        <begin position="567"/>
        <end position="592"/>
    </location>
</feature>
<feature type="compositionally biased region" description="Basic and acidic residues" evidence="11">
    <location>
        <begin position="779"/>
        <end position="790"/>
    </location>
</feature>
<evidence type="ECO:0000256" key="3">
    <source>
        <dbReference type="ARBA" id="ARBA00022527"/>
    </source>
</evidence>
<feature type="compositionally biased region" description="Polar residues" evidence="11">
    <location>
        <begin position="612"/>
        <end position="622"/>
    </location>
</feature>
<dbReference type="Pfam" id="PF16797">
    <property type="entry name" value="Fungal_KA1"/>
    <property type="match status" value="1"/>
</dbReference>
<evidence type="ECO:0000256" key="2">
    <source>
        <dbReference type="ARBA" id="ARBA00012513"/>
    </source>
</evidence>
<dbReference type="PROSITE" id="PS00108">
    <property type="entry name" value="PROTEIN_KINASE_ST"/>
    <property type="match status" value="1"/>
</dbReference>
<dbReference type="InterPro" id="IPR031850">
    <property type="entry name" value="Fungal_KA1_dom"/>
</dbReference>
<keyword evidence="7" id="KW-0418">Kinase</keyword>
<feature type="compositionally biased region" description="Polar residues" evidence="11">
    <location>
        <begin position="1"/>
        <end position="12"/>
    </location>
</feature>
<evidence type="ECO:0000256" key="10">
    <source>
        <dbReference type="ARBA" id="ARBA00048679"/>
    </source>
</evidence>
<dbReference type="Pfam" id="PF00069">
    <property type="entry name" value="Pkinase"/>
    <property type="match status" value="1"/>
</dbReference>
<dbReference type="EMBL" id="JARVKF010000068">
    <property type="protein sequence ID" value="KAK9423561.1"/>
    <property type="molecule type" value="Genomic_DNA"/>
</dbReference>
<dbReference type="PANTHER" id="PTHR24346">
    <property type="entry name" value="MAP/MICROTUBULE AFFINITY-REGULATING KINASE"/>
    <property type="match status" value="1"/>
</dbReference>
<feature type="compositionally biased region" description="Low complexity" evidence="11">
    <location>
        <begin position="47"/>
        <end position="63"/>
    </location>
</feature>
<evidence type="ECO:0000256" key="4">
    <source>
        <dbReference type="ARBA" id="ARBA00022553"/>
    </source>
</evidence>
<protein>
    <recommendedName>
        <fullName evidence="2">non-specific serine/threonine protein kinase</fullName>
        <ecNumber evidence="2">2.7.11.1</ecNumber>
    </recommendedName>
</protein>